<protein>
    <submittedName>
        <fullName evidence="5">Hsp20/alpha crystallin family protein</fullName>
    </submittedName>
</protein>
<dbReference type="InterPro" id="IPR002068">
    <property type="entry name" value="A-crystallin/Hsp20_dom"/>
</dbReference>
<dbReference type="EMBL" id="JAAEEH010000014">
    <property type="protein sequence ID" value="NDL67418.1"/>
    <property type="molecule type" value="Genomic_DNA"/>
</dbReference>
<dbReference type="Gene3D" id="2.60.40.790">
    <property type="match status" value="1"/>
</dbReference>
<dbReference type="RefSeq" id="WP_162370143.1">
    <property type="nucleotide sequence ID" value="NZ_JAAEEH010000014.1"/>
</dbReference>
<proteinExistence type="inferred from homology"/>
<evidence type="ECO:0000256" key="2">
    <source>
        <dbReference type="RuleBase" id="RU003616"/>
    </source>
</evidence>
<gene>
    <name evidence="5" type="ORF">GXN74_06645</name>
</gene>
<keyword evidence="6" id="KW-1185">Reference proteome</keyword>
<dbReference type="PANTHER" id="PTHR11527">
    <property type="entry name" value="HEAT-SHOCK PROTEIN 20 FAMILY MEMBER"/>
    <property type="match status" value="1"/>
</dbReference>
<dbReference type="SUPFAM" id="SSF49764">
    <property type="entry name" value="HSP20-like chaperones"/>
    <property type="match status" value="1"/>
</dbReference>
<organism evidence="5 6">
    <name type="scientific">Anaerotalea alkaliphila</name>
    <dbReference type="NCBI Taxonomy" id="2662126"/>
    <lineage>
        <taxon>Bacteria</taxon>
        <taxon>Bacillati</taxon>
        <taxon>Bacillota</taxon>
        <taxon>Clostridia</taxon>
        <taxon>Eubacteriales</taxon>
        <taxon>Anaerotalea</taxon>
    </lineage>
</organism>
<dbReference type="InterPro" id="IPR008978">
    <property type="entry name" value="HSP20-like_chaperone"/>
</dbReference>
<dbReference type="Pfam" id="PF00011">
    <property type="entry name" value="HSP20"/>
    <property type="match status" value="1"/>
</dbReference>
<dbReference type="Proteomes" id="UP000461585">
    <property type="component" value="Unassembled WGS sequence"/>
</dbReference>
<dbReference type="PROSITE" id="PS01031">
    <property type="entry name" value="SHSP"/>
    <property type="match status" value="1"/>
</dbReference>
<evidence type="ECO:0000313" key="6">
    <source>
        <dbReference type="Proteomes" id="UP000461585"/>
    </source>
</evidence>
<comment type="similarity">
    <text evidence="1 2">Belongs to the small heat shock protein (HSP20) family.</text>
</comment>
<evidence type="ECO:0000256" key="3">
    <source>
        <dbReference type="SAM" id="Coils"/>
    </source>
</evidence>
<keyword evidence="3" id="KW-0175">Coiled coil</keyword>
<dbReference type="InterPro" id="IPR031107">
    <property type="entry name" value="Small_HSP"/>
</dbReference>
<comment type="caution">
    <text evidence="5">The sequence shown here is derived from an EMBL/GenBank/DDBJ whole genome shotgun (WGS) entry which is preliminary data.</text>
</comment>
<evidence type="ECO:0000256" key="1">
    <source>
        <dbReference type="PROSITE-ProRule" id="PRU00285"/>
    </source>
</evidence>
<evidence type="ECO:0000259" key="4">
    <source>
        <dbReference type="PROSITE" id="PS01031"/>
    </source>
</evidence>
<sequence>MFGLTPYRRGNGYLTSNGFWDVDKFFDDFFNEPSMNAPALSPGHMRVDIKETENAYLVYADLPGVKKEELSVEVDNDVLFISVEKKEEIDEEKEQYVRKERRSMNLKRSFRLEGVDAEGIQAKLEEGVLTLELPKKEPEQPKKKSIDIQ</sequence>
<accession>A0A7X5HVH7</accession>
<reference evidence="5 6" key="1">
    <citation type="submission" date="2020-01" db="EMBL/GenBank/DDBJ databases">
        <title>Anaeroalcalibacter tamaniensis gen. nov., sp. nov., moderately halophilic strictly anaerobic fermenter bacterium from mud volcano of Taman peninsula.</title>
        <authorList>
            <person name="Frolova A."/>
            <person name="Merkel A.Y."/>
            <person name="Slobodkin A.I."/>
        </authorList>
    </citation>
    <scope>NUCLEOTIDE SEQUENCE [LARGE SCALE GENOMIC DNA]</scope>
    <source>
        <strain evidence="5 6">F-3ap</strain>
    </source>
</reference>
<dbReference type="CDD" id="cd06471">
    <property type="entry name" value="ACD_LpsHSP_like"/>
    <property type="match status" value="1"/>
</dbReference>
<feature type="coiled-coil region" evidence="3">
    <location>
        <begin position="82"/>
        <end position="109"/>
    </location>
</feature>
<feature type="domain" description="SHSP" evidence="4">
    <location>
        <begin position="38"/>
        <end position="149"/>
    </location>
</feature>
<evidence type="ECO:0000313" key="5">
    <source>
        <dbReference type="EMBL" id="NDL67418.1"/>
    </source>
</evidence>
<dbReference type="AlphaFoldDB" id="A0A7X5HVH7"/>
<name>A0A7X5HVH7_9FIRM</name>